<dbReference type="EMBL" id="CP000527">
    <property type="protein sequence ID" value="ABM28896.1"/>
    <property type="molecule type" value="Genomic_DNA"/>
</dbReference>
<sequence>MSEHTSEAISIQPYFDIELLMSTCQETRIGGDVMKRLAQRWEAWLPSLNVRRIDTGKIQYLAVWLDASVEDEVDRAWEEAPSDAFIINALAQTMCMSVVHEVLPEIEDAGCAPAPKPTEKLRAAMAAEGVPYNEVGNLTRRYAVVTHYPFKGGCEICHLQSDCPKGQGQAGAPSSLVLPGYEREN</sequence>
<reference evidence="2" key="1">
    <citation type="journal article" date="2009" name="Environ. Microbiol.">
        <title>Contribution of mobile genetic elements to Desulfovibrio vulgaris genome plasticity.</title>
        <authorList>
            <person name="Walker C.B."/>
            <person name="Stolyar S."/>
            <person name="Chivian D."/>
            <person name="Pinel N."/>
            <person name="Gabster J.A."/>
            <person name="Dehal P.S."/>
            <person name="He Z."/>
            <person name="Yang Z.K."/>
            <person name="Yen H.C."/>
            <person name="Zhou J."/>
            <person name="Wall J.D."/>
            <person name="Hazen T.C."/>
            <person name="Arkin A.P."/>
            <person name="Stahl D.A."/>
        </authorList>
    </citation>
    <scope>NUCLEOTIDE SEQUENCE [LARGE SCALE GENOMIC DNA]</scope>
    <source>
        <strain evidence="2">DP4</strain>
    </source>
</reference>
<dbReference type="HOGENOM" id="CLU_104540_0_0_7"/>
<dbReference type="KEGG" id="dvl:Dvul_1879"/>
<gene>
    <name evidence="1" type="ordered locus">Dvul_1879</name>
</gene>
<name>A0A0H3AB85_NITV4</name>
<dbReference type="RefSeq" id="WP_010938473.1">
    <property type="nucleotide sequence ID" value="NC_008751.1"/>
</dbReference>
<evidence type="ECO:0000313" key="1">
    <source>
        <dbReference type="EMBL" id="ABM28896.1"/>
    </source>
</evidence>
<dbReference type="AlphaFoldDB" id="A0A0H3AB85"/>
<organism evidence="1 2">
    <name type="scientific">Nitratidesulfovibrio vulgaris (strain DP4)</name>
    <name type="common">Desulfovibrio vulgaris</name>
    <dbReference type="NCBI Taxonomy" id="391774"/>
    <lineage>
        <taxon>Bacteria</taxon>
        <taxon>Pseudomonadati</taxon>
        <taxon>Thermodesulfobacteriota</taxon>
        <taxon>Desulfovibrionia</taxon>
        <taxon>Desulfovibrionales</taxon>
        <taxon>Desulfovibrionaceae</taxon>
        <taxon>Nitratidesulfovibrio</taxon>
    </lineage>
</organism>
<proteinExistence type="predicted"/>
<protein>
    <submittedName>
        <fullName evidence="1">Uncharacterized protein</fullName>
    </submittedName>
</protein>
<evidence type="ECO:0000313" key="2">
    <source>
        <dbReference type="Proteomes" id="UP000009173"/>
    </source>
</evidence>
<accession>A0A0H3AB85</accession>
<dbReference type="Proteomes" id="UP000009173">
    <property type="component" value="Chromosome"/>
</dbReference>